<feature type="compositionally biased region" description="Low complexity" evidence="1">
    <location>
        <begin position="13"/>
        <end position="37"/>
    </location>
</feature>
<dbReference type="InterPro" id="IPR045142">
    <property type="entry name" value="BCAS3-like"/>
</dbReference>
<dbReference type="PANTHER" id="PTHR13268:SF0">
    <property type="entry name" value="BCAS3 MICROTUBULE ASSOCIATED CELL MIGRATION FACTOR"/>
    <property type="match status" value="1"/>
</dbReference>
<feature type="compositionally biased region" description="Polar residues" evidence="1">
    <location>
        <begin position="242"/>
        <end position="251"/>
    </location>
</feature>
<feature type="compositionally biased region" description="Low complexity" evidence="1">
    <location>
        <begin position="252"/>
        <end position="294"/>
    </location>
</feature>
<proteinExistence type="predicted"/>
<feature type="compositionally biased region" description="Acidic residues" evidence="1">
    <location>
        <begin position="153"/>
        <end position="166"/>
    </location>
</feature>
<feature type="compositionally biased region" description="Low complexity" evidence="1">
    <location>
        <begin position="1449"/>
        <end position="1461"/>
    </location>
</feature>
<feature type="compositionally biased region" description="Basic and acidic residues" evidence="1">
    <location>
        <begin position="464"/>
        <end position="485"/>
    </location>
</feature>
<feature type="compositionally biased region" description="Low complexity" evidence="1">
    <location>
        <begin position="369"/>
        <end position="387"/>
    </location>
</feature>
<feature type="region of interest" description="Disordered" evidence="1">
    <location>
        <begin position="423"/>
        <end position="485"/>
    </location>
</feature>
<feature type="compositionally biased region" description="Polar residues" evidence="1">
    <location>
        <begin position="38"/>
        <end position="48"/>
    </location>
</feature>
<dbReference type="GO" id="GO:0006914">
    <property type="term" value="P:autophagy"/>
    <property type="evidence" value="ECO:0007669"/>
    <property type="project" value="InterPro"/>
</dbReference>
<feature type="compositionally biased region" description="Acidic residues" evidence="1">
    <location>
        <begin position="81"/>
        <end position="90"/>
    </location>
</feature>
<feature type="region of interest" description="Disordered" evidence="1">
    <location>
        <begin position="658"/>
        <end position="709"/>
    </location>
</feature>
<feature type="region of interest" description="Disordered" evidence="1">
    <location>
        <begin position="880"/>
        <end position="920"/>
    </location>
</feature>
<feature type="region of interest" description="Disordered" evidence="1">
    <location>
        <begin position="1002"/>
        <end position="1026"/>
    </location>
</feature>
<feature type="compositionally biased region" description="Low complexity" evidence="1">
    <location>
        <begin position="306"/>
        <end position="315"/>
    </location>
</feature>
<feature type="compositionally biased region" description="Low complexity" evidence="1">
    <location>
        <begin position="660"/>
        <end position="675"/>
    </location>
</feature>
<dbReference type="GO" id="GO:0042594">
    <property type="term" value="P:response to starvation"/>
    <property type="evidence" value="ECO:0007669"/>
    <property type="project" value="TreeGrafter"/>
</dbReference>
<feature type="compositionally biased region" description="Basic residues" evidence="1">
    <location>
        <begin position="1"/>
        <end position="12"/>
    </location>
</feature>
<feature type="compositionally biased region" description="Basic and acidic residues" evidence="1">
    <location>
        <begin position="138"/>
        <end position="152"/>
    </location>
</feature>
<feature type="compositionally biased region" description="Pro residues" evidence="1">
    <location>
        <begin position="1636"/>
        <end position="1647"/>
    </location>
</feature>
<sequence length="1658" mass="171968">MPTRARNGRKKPSPSAKAMPPGLSTPSSSGSGSGSSSAHNAHSPLNGQSPAALSLPTPLPEAPLALAEHRSSHAGYAFEERVEEEDDDDGGGGLIPHLIDFGDEHQAEYSAFSNDDDEYSSFANDGYPVQRDASVEDDSGRYEERVEERYEEPVEEQDEDEEDEAYNPDLERTYRSPPFMEAQLPPEEPYTYPTLDGGGEESDTSGTSVKSNTSEAPLPVPPPRMRSEGGGGGRVVTPVIVSRTSSQGQTHTPSRSLSLSLSAPRSPPSTSASRLPPLESSTTTLESLSRTLRSYAAPFAPFTGPTSTQGLSGKSGKSGKGQGLKNAPYPPAVRRVEVLGSGYGGGGGGTGGGKQEWEREYEEYDERGYGYPASSVGVSTSGASSSARVRDVSGVGVGVGIGVSRDVGRSVPVPLPVPERQRAWAGEGEGVSSRRREAQTETQGARVGGLALSRTLRRGSSPLRPREGDQGRVGEYGGGERKGGEEEGDVERVVWARWEVLGRRPLLLIAYARALQVWDTGNLASVAEVLHVDFKREEAAGEWVGDKGRKVVAVVQAVVSAEGGESPVLSLLLETQDGKGVREGVVVRYSLGEERVLGRVRVEGGVPMGMECGVGGVLVVSTANPAALHILAPGTLKTLHTITSSELALFSTPPFANAQQQSPVGSSSYTSSHSQPYDHSYPGQAQQNRPLYGGGSDGEGGEDQFTSPSERAELPHPVFALSHRLLAYAVPSSSTTTSYYTTTASGGGASSTLRRKESSLSSSSSGAGSSVPGASPSSYTSQSPFAAVGGLGGIAIPKTQAELGSAALKVGGGLVRGMRWVGGVALEGVRNRIAGEQGSVGVPVQGPASGRQVQQGNGGNGQGQGVIGGFFSRSAPTGTLLGPAAVSEEEERKRRRFSDIQAGGGHMAPPSSAGGGSAGSRVGGGKGYFIRVVDLGALLGAIGGAEEEEGGLDVDVEVVAEFVGSRSQPIARLGWARDGCSLYVAPRDGYVVKVFRIRPSPSVSVPGSAVPSSPTSPSGGGKGVKRLGGSEVVPLYELRRGRVTAAVIEDVRAAGDGRWTGVVTRNRTLHVFATNPLGGRSSILSHLDGRVRTPEAEGALEGKVELKPVVRLYGSRGGQGEEEGGGRAAMAFVFVEGGVGALPPSLAPVSGVGRKGIPISPTRRGDGGVGGSSPPLPVSPVRGARGGGAGAGVPRNVQDVLLFDSATGVLHLQRVTVEARAKAEGYGSGIVGAASAAFVGGTSLSLGSLGKSLTSTTTSAIGMAMTAANASGSVSGGSGVGGSGTSVPGMGAAGPLSVSSSVSSSSVHAYMRGRERGQQREDVYELVGRVGAVSNWDLRKGRGWPEVRKGLLASSPLSERRRGLSVGGSDEWLAQAELSTFHNPRTGRSRSIYLTHQVSFHTLGEDYHALVRKYRLDVDGDKIEVRKEVPIQAFTTVTTSASHPSIVGASGSSESFVEGFSPTRTSGRGSYPPGAVSSSFDEPLASALQGELEYQPPAAVLPMYPNGVAGSRASAIRNSIPIRRLGDGVSEGLGRIRRGVAVRSPRLASARSGEEYGGAMAEHDVLLEFDEEVDDFMAPRVVNPEGAAGLLDEDVVGRVDEEIWAEGWDNQDRMAVEEAEQFHTISTVGYVDEGVVPPPSLASPPIPTQKKKGGKRRK</sequence>
<feature type="region of interest" description="Disordered" evidence="1">
    <location>
        <begin position="1"/>
        <end position="389"/>
    </location>
</feature>
<evidence type="ECO:0000256" key="1">
    <source>
        <dbReference type="SAM" id="MobiDB-lite"/>
    </source>
</evidence>
<feature type="region of interest" description="Disordered" evidence="1">
    <location>
        <begin position="1449"/>
        <end position="1477"/>
    </location>
</feature>
<dbReference type="GO" id="GO:0005737">
    <property type="term" value="C:cytoplasm"/>
    <property type="evidence" value="ECO:0007669"/>
    <property type="project" value="TreeGrafter"/>
</dbReference>
<dbReference type="EMBL" id="JACGCI010000036">
    <property type="protein sequence ID" value="KAF6754011.1"/>
    <property type="molecule type" value="Genomic_DNA"/>
</dbReference>
<gene>
    <name evidence="2" type="ORF">DFP72DRAFT_1126830</name>
</gene>
<dbReference type="OrthoDB" id="25778at2759"/>
<feature type="compositionally biased region" description="Basic residues" evidence="1">
    <location>
        <begin position="1649"/>
        <end position="1658"/>
    </location>
</feature>
<protein>
    <submittedName>
        <fullName evidence="2">Uncharacterized protein</fullName>
    </submittedName>
</protein>
<feature type="region of interest" description="Disordered" evidence="1">
    <location>
        <begin position="1634"/>
        <end position="1658"/>
    </location>
</feature>
<dbReference type="Proteomes" id="UP000521943">
    <property type="component" value="Unassembled WGS sequence"/>
</dbReference>
<evidence type="ECO:0000313" key="3">
    <source>
        <dbReference type="Proteomes" id="UP000521943"/>
    </source>
</evidence>
<feature type="compositionally biased region" description="Gly residues" evidence="1">
    <location>
        <begin position="341"/>
        <end position="354"/>
    </location>
</feature>
<reference evidence="2 3" key="1">
    <citation type="submission" date="2020-07" db="EMBL/GenBank/DDBJ databases">
        <title>Comparative genomics of pyrophilous fungi reveals a link between fire events and developmental genes.</title>
        <authorList>
            <consortium name="DOE Joint Genome Institute"/>
            <person name="Steindorff A.S."/>
            <person name="Carver A."/>
            <person name="Calhoun S."/>
            <person name="Stillman K."/>
            <person name="Liu H."/>
            <person name="Lipzen A."/>
            <person name="Pangilinan J."/>
            <person name="Labutti K."/>
            <person name="Bruns T.D."/>
            <person name="Grigoriev I.V."/>
        </authorList>
    </citation>
    <scope>NUCLEOTIDE SEQUENCE [LARGE SCALE GENOMIC DNA]</scope>
    <source>
        <strain evidence="2 3">CBS 144469</strain>
    </source>
</reference>
<feature type="region of interest" description="Disordered" evidence="1">
    <location>
        <begin position="1159"/>
        <end position="1179"/>
    </location>
</feature>
<name>A0A8H6M6K0_9AGAR</name>
<feature type="compositionally biased region" description="Low complexity" evidence="1">
    <location>
        <begin position="1002"/>
        <end position="1017"/>
    </location>
</feature>
<feature type="compositionally biased region" description="Low complexity" evidence="1">
    <location>
        <begin position="759"/>
        <end position="781"/>
    </location>
</feature>
<keyword evidence="3" id="KW-1185">Reference proteome</keyword>
<feature type="compositionally biased region" description="Low complexity" evidence="1">
    <location>
        <begin position="49"/>
        <end position="66"/>
    </location>
</feature>
<evidence type="ECO:0000313" key="2">
    <source>
        <dbReference type="EMBL" id="KAF6754011.1"/>
    </source>
</evidence>
<feature type="region of interest" description="Disordered" evidence="1">
    <location>
        <begin position="736"/>
        <end position="781"/>
    </location>
</feature>
<comment type="caution">
    <text evidence="2">The sequence shown here is derived from an EMBL/GenBank/DDBJ whole genome shotgun (WGS) entry which is preliminary data.</text>
</comment>
<organism evidence="2 3">
    <name type="scientific">Ephemerocybe angulata</name>
    <dbReference type="NCBI Taxonomy" id="980116"/>
    <lineage>
        <taxon>Eukaryota</taxon>
        <taxon>Fungi</taxon>
        <taxon>Dikarya</taxon>
        <taxon>Basidiomycota</taxon>
        <taxon>Agaricomycotina</taxon>
        <taxon>Agaricomycetes</taxon>
        <taxon>Agaricomycetidae</taxon>
        <taxon>Agaricales</taxon>
        <taxon>Agaricineae</taxon>
        <taxon>Psathyrellaceae</taxon>
        <taxon>Ephemerocybe</taxon>
    </lineage>
</organism>
<accession>A0A8H6M6K0</accession>
<dbReference type="PANTHER" id="PTHR13268">
    <property type="entry name" value="BREAST CARCINOMA AMPLIFIED SEQUENCE 3"/>
    <property type="match status" value="1"/>
</dbReference>